<dbReference type="PANTHER" id="PTHR30332:SF24">
    <property type="entry name" value="SECRETIN GSPD-RELATED"/>
    <property type="match status" value="1"/>
</dbReference>
<dbReference type="AlphaFoldDB" id="E1K103"/>
<evidence type="ECO:0000259" key="15">
    <source>
        <dbReference type="Pfam" id="PF21305"/>
    </source>
</evidence>
<sequence precursor="true">MPRVMRLLSLVMLAVGSIVLACTSTLAAGSDANKTASQHPSSVSAKSPLSGDLTMDFEGMDIRSFARFISDLTGKNIIVADDVKGDITLISPKKLTPKEAYEVFQSILEVNGATIVPGKNALKVVMAKQGKTMGLETRPESGQSGDEHRLVTRIIPLTNADVTDVVTILTPMVSPNGLVSGYGPSNTIFLTDYGANIERLLQIIKGLDVEQAKLMVFTLKNAGAKKLAERLSEFWSTQSQKKGGAKRIPGVFADERTNTLVVMADPTQIQQVRELVQQLDQPTLKANGNYRVYNLKNAEAEELAKELGELVNATKTGGTTKKELNAEGVRIIADKGTNTLVVMAPSEEFPLFDEIIAQLDRPRRGVFVEALIMEVSTDKSVTFGVNWVAGGRVNAVGDNKKGGLVYGGFESSSTSVGTQNSLTLPGGLSVGMLTFPVKIGDFVYSNIQALISDGKSNNTFNILSTPQLMTLDNEEASITVAENRPYLTATDSGQNKQDRTYQQFDYKDVGTKLKITPHIGQSDSIRLKILQEVSRVDKAETLDTGSLQPTTRKRATQTTVQVKDGQTIVISGLMGVSDQDSFSNVPGISDIPVLGWLFKHKSKTREKTNLYVFITPRIVQSPAQAAAIHQEKASALSHAIEASQVEEPRTEGVPVRSGAMPASEMSGNEGAHPVLKPLILLDPMFRDDAKVSGNP</sequence>
<comment type="caution">
    <text evidence="16">The sequence shown here is derived from an EMBL/GenBank/DDBJ whole genome shotgun (WGS) entry which is preliminary data.</text>
</comment>
<evidence type="ECO:0000256" key="10">
    <source>
        <dbReference type="RuleBase" id="RU004004"/>
    </source>
</evidence>
<dbReference type="PRINTS" id="PR00811">
    <property type="entry name" value="BCTERIALGSPD"/>
</dbReference>
<dbReference type="STRING" id="596151.DesfrDRAFT_3553"/>
<evidence type="ECO:0000259" key="13">
    <source>
        <dbReference type="Pfam" id="PF00263"/>
    </source>
</evidence>
<dbReference type="Pfam" id="PF00263">
    <property type="entry name" value="Secretin"/>
    <property type="match status" value="1"/>
</dbReference>
<feature type="domain" description="NolW-like" evidence="14">
    <location>
        <begin position="216"/>
        <end position="282"/>
    </location>
</feature>
<evidence type="ECO:0000256" key="6">
    <source>
        <dbReference type="ARBA" id="ARBA00022729"/>
    </source>
</evidence>
<evidence type="ECO:0000259" key="14">
    <source>
        <dbReference type="Pfam" id="PF03958"/>
    </source>
</evidence>
<dbReference type="InterPro" id="IPR013356">
    <property type="entry name" value="T2SS_GspD"/>
</dbReference>
<feature type="domain" description="GspD-like N0" evidence="15">
    <location>
        <begin position="55"/>
        <end position="124"/>
    </location>
</feature>
<keyword evidence="9" id="KW-0998">Cell outer membrane</keyword>
<dbReference type="EMBL" id="AECZ01000035">
    <property type="protein sequence ID" value="EFL49699.1"/>
    <property type="molecule type" value="Genomic_DNA"/>
</dbReference>
<comment type="similarity">
    <text evidence="2">Belongs to the bacterial secretin family. GSP D subfamily.</text>
</comment>
<evidence type="ECO:0000256" key="3">
    <source>
        <dbReference type="ARBA" id="ARBA00022448"/>
    </source>
</evidence>
<gene>
    <name evidence="16" type="ORF">DesfrDRAFT_3553</name>
</gene>
<keyword evidence="8" id="KW-0472">Membrane</keyword>
<dbReference type="PROSITE" id="PS51257">
    <property type="entry name" value="PROKAR_LIPOPROTEIN"/>
    <property type="match status" value="1"/>
</dbReference>
<feature type="domain" description="Type II/III secretion system secretin-like" evidence="13">
    <location>
        <begin position="455"/>
        <end position="620"/>
    </location>
</feature>
<dbReference type="InterPro" id="IPR038591">
    <property type="entry name" value="NolW-like_sf"/>
</dbReference>
<keyword evidence="7" id="KW-0653">Protein transport</keyword>
<feature type="chain" id="PRO_5003148079" evidence="12">
    <location>
        <begin position="28"/>
        <end position="695"/>
    </location>
</feature>
<feature type="domain" description="NolW-like" evidence="14">
    <location>
        <begin position="152"/>
        <end position="212"/>
    </location>
</feature>
<feature type="domain" description="NolW-like" evidence="14">
    <location>
        <begin position="291"/>
        <end position="364"/>
    </location>
</feature>
<accession>E1K103</accession>
<dbReference type="NCBIfam" id="TIGR02517">
    <property type="entry name" value="type_II_gspD"/>
    <property type="match status" value="1"/>
</dbReference>
<evidence type="ECO:0000256" key="9">
    <source>
        <dbReference type="ARBA" id="ARBA00023237"/>
    </source>
</evidence>
<reference evidence="16 17" key="1">
    <citation type="submission" date="2010-08" db="EMBL/GenBank/DDBJ databases">
        <title>The draft genome of Desulfovibrio fructosovorans JJ.</title>
        <authorList>
            <consortium name="US DOE Joint Genome Institute (JGI-PGF)"/>
            <person name="Lucas S."/>
            <person name="Copeland A."/>
            <person name="Lapidus A."/>
            <person name="Cheng J.-F."/>
            <person name="Bruce D."/>
            <person name="Goodwin L."/>
            <person name="Pitluck S."/>
            <person name="Land M.L."/>
            <person name="Hauser L."/>
            <person name="Chang Y.-J."/>
            <person name="Jeffries C."/>
            <person name="Wall J.D."/>
            <person name="Stahl D.A."/>
            <person name="Arkin A.P."/>
            <person name="Dehal P."/>
            <person name="Stolyar S.M."/>
            <person name="Hazen T.C."/>
            <person name="Woyke T.J."/>
        </authorList>
    </citation>
    <scope>NUCLEOTIDE SEQUENCE [LARGE SCALE GENOMIC DNA]</scope>
    <source>
        <strain evidence="16 17">JJ</strain>
    </source>
</reference>
<name>E1K103_SOLFR</name>
<evidence type="ECO:0000313" key="17">
    <source>
        <dbReference type="Proteomes" id="UP000006250"/>
    </source>
</evidence>
<dbReference type="GO" id="GO:0015628">
    <property type="term" value="P:protein secretion by the type II secretion system"/>
    <property type="evidence" value="ECO:0007669"/>
    <property type="project" value="InterPro"/>
</dbReference>
<keyword evidence="17" id="KW-1185">Reference proteome</keyword>
<keyword evidence="3 10" id="KW-0813">Transport</keyword>
<dbReference type="Pfam" id="PF03958">
    <property type="entry name" value="Secretin_N"/>
    <property type="match status" value="3"/>
</dbReference>
<dbReference type="GO" id="GO:0009279">
    <property type="term" value="C:cell outer membrane"/>
    <property type="evidence" value="ECO:0007669"/>
    <property type="project" value="UniProtKB-SubCell"/>
</dbReference>
<evidence type="ECO:0000256" key="5">
    <source>
        <dbReference type="ARBA" id="ARBA00022692"/>
    </source>
</evidence>
<organism evidence="16 17">
    <name type="scientific">Solidesulfovibrio fructosivorans JJ]</name>
    <dbReference type="NCBI Taxonomy" id="596151"/>
    <lineage>
        <taxon>Bacteria</taxon>
        <taxon>Pseudomonadati</taxon>
        <taxon>Thermodesulfobacteriota</taxon>
        <taxon>Desulfovibrionia</taxon>
        <taxon>Desulfovibrionales</taxon>
        <taxon>Desulfovibrionaceae</taxon>
        <taxon>Solidesulfovibrio</taxon>
    </lineage>
</organism>
<dbReference type="InterPro" id="IPR004846">
    <property type="entry name" value="T2SS/T3SS_dom"/>
</dbReference>
<evidence type="ECO:0000256" key="1">
    <source>
        <dbReference type="ARBA" id="ARBA00004442"/>
    </source>
</evidence>
<dbReference type="Pfam" id="PF21305">
    <property type="entry name" value="type_II_gspD_N0"/>
    <property type="match status" value="1"/>
</dbReference>
<feature type="signal peptide" evidence="12">
    <location>
        <begin position="1"/>
        <end position="27"/>
    </location>
</feature>
<keyword evidence="6 12" id="KW-0732">Signal</keyword>
<evidence type="ECO:0000256" key="12">
    <source>
        <dbReference type="SAM" id="SignalP"/>
    </source>
</evidence>
<dbReference type="Proteomes" id="UP000006250">
    <property type="component" value="Unassembled WGS sequence"/>
</dbReference>
<evidence type="ECO:0000256" key="8">
    <source>
        <dbReference type="ARBA" id="ARBA00023136"/>
    </source>
</evidence>
<dbReference type="Gene3D" id="3.30.1370.120">
    <property type="match status" value="3"/>
</dbReference>
<dbReference type="InterPro" id="IPR049371">
    <property type="entry name" value="GspD-like_N0"/>
</dbReference>
<keyword evidence="4" id="KW-1134">Transmembrane beta strand</keyword>
<dbReference type="InterPro" id="IPR050810">
    <property type="entry name" value="Bact_Secretion_Sys_Channel"/>
</dbReference>
<evidence type="ECO:0000256" key="11">
    <source>
        <dbReference type="SAM" id="MobiDB-lite"/>
    </source>
</evidence>
<dbReference type="RefSeq" id="WP_005996171.1">
    <property type="nucleotide sequence ID" value="NZ_AECZ01000035.1"/>
</dbReference>
<dbReference type="OrthoDB" id="9775455at2"/>
<dbReference type="InterPro" id="IPR005644">
    <property type="entry name" value="NolW-like"/>
</dbReference>
<feature type="region of interest" description="Disordered" evidence="11">
    <location>
        <begin position="643"/>
        <end position="670"/>
    </location>
</feature>
<proteinExistence type="inferred from homology"/>
<protein>
    <submittedName>
        <fullName evidence="16">General secretion pathway protein D</fullName>
    </submittedName>
</protein>
<dbReference type="InterPro" id="IPR001775">
    <property type="entry name" value="GspD/PilQ"/>
</dbReference>
<evidence type="ECO:0000256" key="7">
    <source>
        <dbReference type="ARBA" id="ARBA00022927"/>
    </source>
</evidence>
<keyword evidence="5" id="KW-0812">Transmembrane</keyword>
<dbReference type="eggNOG" id="COG1450">
    <property type="taxonomic scope" value="Bacteria"/>
</dbReference>
<comment type="subcellular location">
    <subcellularLocation>
        <location evidence="1 10">Cell outer membrane</location>
    </subcellularLocation>
</comment>
<dbReference type="PANTHER" id="PTHR30332">
    <property type="entry name" value="PROBABLE GENERAL SECRETION PATHWAY PROTEIN D"/>
    <property type="match status" value="1"/>
</dbReference>
<dbReference type="GO" id="GO:0015627">
    <property type="term" value="C:type II protein secretion system complex"/>
    <property type="evidence" value="ECO:0007669"/>
    <property type="project" value="InterPro"/>
</dbReference>
<evidence type="ECO:0000256" key="2">
    <source>
        <dbReference type="ARBA" id="ARBA00006980"/>
    </source>
</evidence>
<evidence type="ECO:0000313" key="16">
    <source>
        <dbReference type="EMBL" id="EFL49699.1"/>
    </source>
</evidence>
<evidence type="ECO:0000256" key="4">
    <source>
        <dbReference type="ARBA" id="ARBA00022452"/>
    </source>
</evidence>